<protein>
    <recommendedName>
        <fullName evidence="2">Activator of Hsp90 ATPase homologue 1/2-like C-terminal domain-containing protein</fullName>
    </recommendedName>
</protein>
<feature type="domain" description="Activator of Hsp90 ATPase homologue 1/2-like C-terminal" evidence="2">
    <location>
        <begin position="13"/>
        <end position="147"/>
    </location>
</feature>
<comment type="similarity">
    <text evidence="1">Belongs to the AHA1 family.</text>
</comment>
<organism evidence="3">
    <name type="scientific">marine sediment metagenome</name>
    <dbReference type="NCBI Taxonomy" id="412755"/>
    <lineage>
        <taxon>unclassified sequences</taxon>
        <taxon>metagenomes</taxon>
        <taxon>ecological metagenomes</taxon>
    </lineage>
</organism>
<name>X0TM26_9ZZZZ</name>
<accession>X0TM26</accession>
<dbReference type="SUPFAM" id="SSF55961">
    <property type="entry name" value="Bet v1-like"/>
    <property type="match status" value="1"/>
</dbReference>
<dbReference type="Gene3D" id="3.30.530.20">
    <property type="match status" value="1"/>
</dbReference>
<proteinExistence type="inferred from homology"/>
<evidence type="ECO:0000256" key="1">
    <source>
        <dbReference type="ARBA" id="ARBA00006817"/>
    </source>
</evidence>
<dbReference type="InterPro" id="IPR023393">
    <property type="entry name" value="START-like_dom_sf"/>
</dbReference>
<dbReference type="CDD" id="cd07814">
    <property type="entry name" value="SRPBCC_CalC_Aha1-like"/>
    <property type="match status" value="1"/>
</dbReference>
<evidence type="ECO:0000259" key="2">
    <source>
        <dbReference type="Pfam" id="PF08327"/>
    </source>
</evidence>
<gene>
    <name evidence="3" type="ORF">S01H1_03379</name>
</gene>
<sequence length="153" mass="17840">MQNIIQIDIELDCDINQTFEFFTVNEKLESWLTEKAEVEPKVGGKYELFWDPQNREINSTIGCKITSIEKNKFLSFEWKGPEMFQSFMNFSDPLTHVVVIFSPSFDDSKKSTVFLFHSGWRDDPGWQEARNYFEKAWSGALTSLKEKLSSKTS</sequence>
<dbReference type="InterPro" id="IPR013538">
    <property type="entry name" value="ASHA1/2-like_C"/>
</dbReference>
<dbReference type="EMBL" id="BARS01001849">
    <property type="protein sequence ID" value="GAF77140.1"/>
    <property type="molecule type" value="Genomic_DNA"/>
</dbReference>
<comment type="caution">
    <text evidence="3">The sequence shown here is derived from an EMBL/GenBank/DDBJ whole genome shotgun (WGS) entry which is preliminary data.</text>
</comment>
<evidence type="ECO:0000313" key="3">
    <source>
        <dbReference type="EMBL" id="GAF77140.1"/>
    </source>
</evidence>
<dbReference type="AlphaFoldDB" id="X0TM26"/>
<reference evidence="3" key="1">
    <citation type="journal article" date="2014" name="Front. Microbiol.">
        <title>High frequency of phylogenetically diverse reductive dehalogenase-homologous genes in deep subseafloor sedimentary metagenomes.</title>
        <authorList>
            <person name="Kawai M."/>
            <person name="Futagami T."/>
            <person name="Toyoda A."/>
            <person name="Takaki Y."/>
            <person name="Nishi S."/>
            <person name="Hori S."/>
            <person name="Arai W."/>
            <person name="Tsubouchi T."/>
            <person name="Morono Y."/>
            <person name="Uchiyama I."/>
            <person name="Ito T."/>
            <person name="Fujiyama A."/>
            <person name="Inagaki F."/>
            <person name="Takami H."/>
        </authorList>
    </citation>
    <scope>NUCLEOTIDE SEQUENCE</scope>
    <source>
        <strain evidence="3">Expedition CK06-06</strain>
    </source>
</reference>
<dbReference type="Pfam" id="PF08327">
    <property type="entry name" value="AHSA1"/>
    <property type="match status" value="1"/>
</dbReference>